<dbReference type="Proteomes" id="UP000324222">
    <property type="component" value="Unassembled WGS sequence"/>
</dbReference>
<comment type="caution">
    <text evidence="1">The sequence shown here is derived from an EMBL/GenBank/DDBJ whole genome shotgun (WGS) entry which is preliminary data.</text>
</comment>
<proteinExistence type="predicted"/>
<gene>
    <name evidence="1" type="ORF">E2C01_096260</name>
</gene>
<accession>A0A5B7K2B5</accession>
<keyword evidence="2" id="KW-1185">Reference proteome</keyword>
<dbReference type="EMBL" id="VSRR010124310">
    <property type="protein sequence ID" value="MPD00764.1"/>
    <property type="molecule type" value="Genomic_DNA"/>
</dbReference>
<evidence type="ECO:0000313" key="1">
    <source>
        <dbReference type="EMBL" id="MPD00764.1"/>
    </source>
</evidence>
<reference evidence="1 2" key="1">
    <citation type="submission" date="2019-05" db="EMBL/GenBank/DDBJ databases">
        <title>Another draft genome of Portunus trituberculatus and its Hox gene families provides insights of decapod evolution.</title>
        <authorList>
            <person name="Jeong J.-H."/>
            <person name="Song I."/>
            <person name="Kim S."/>
            <person name="Choi T."/>
            <person name="Kim D."/>
            <person name="Ryu S."/>
            <person name="Kim W."/>
        </authorList>
    </citation>
    <scope>NUCLEOTIDE SEQUENCE [LARGE SCALE GENOMIC DNA]</scope>
    <source>
        <tissue evidence="1">Muscle</tissue>
    </source>
</reference>
<name>A0A5B7K2B5_PORTR</name>
<organism evidence="1 2">
    <name type="scientific">Portunus trituberculatus</name>
    <name type="common">Swimming crab</name>
    <name type="synonym">Neptunus trituberculatus</name>
    <dbReference type="NCBI Taxonomy" id="210409"/>
    <lineage>
        <taxon>Eukaryota</taxon>
        <taxon>Metazoa</taxon>
        <taxon>Ecdysozoa</taxon>
        <taxon>Arthropoda</taxon>
        <taxon>Crustacea</taxon>
        <taxon>Multicrustacea</taxon>
        <taxon>Malacostraca</taxon>
        <taxon>Eumalacostraca</taxon>
        <taxon>Eucarida</taxon>
        <taxon>Decapoda</taxon>
        <taxon>Pleocyemata</taxon>
        <taxon>Brachyura</taxon>
        <taxon>Eubrachyura</taxon>
        <taxon>Portunoidea</taxon>
        <taxon>Portunidae</taxon>
        <taxon>Portuninae</taxon>
        <taxon>Portunus</taxon>
    </lineage>
</organism>
<sequence>MLPPAFLPPP</sequence>
<protein>
    <submittedName>
        <fullName evidence="1">Uncharacterized protein</fullName>
    </submittedName>
</protein>
<evidence type="ECO:0000313" key="2">
    <source>
        <dbReference type="Proteomes" id="UP000324222"/>
    </source>
</evidence>